<proteinExistence type="predicted"/>
<dbReference type="RefSeq" id="WP_381200010.1">
    <property type="nucleotide sequence ID" value="NZ_JBHSFE010000021.1"/>
</dbReference>
<feature type="transmembrane region" description="Helical" evidence="1">
    <location>
        <begin position="171"/>
        <end position="189"/>
    </location>
</feature>
<feature type="transmembrane region" description="Helical" evidence="1">
    <location>
        <begin position="231"/>
        <end position="251"/>
    </location>
</feature>
<gene>
    <name evidence="2" type="ORF">ACFO9E_25865</name>
</gene>
<name>A0ABV9GA65_9ACTN</name>
<dbReference type="EMBL" id="JBHSFE010000021">
    <property type="protein sequence ID" value="MFC4611193.1"/>
    <property type="molecule type" value="Genomic_DNA"/>
</dbReference>
<feature type="transmembrane region" description="Helical" evidence="1">
    <location>
        <begin position="201"/>
        <end position="224"/>
    </location>
</feature>
<sequence>MSATPTRRTVAVMALIPAVVALALWAFAWPAARIAPREVPIGIAGPASATAQLEERFEQREGAFDVHRYDDEAAARTAVEDRVVYGAVVVTDRGPHLLTASAASPVVAQLLKEAVTSQAPAGTPVPVTDVVPTPAGDPRGGALGASILPLALAGVAAGAVVTLLRLRGARAAAALVGASVLAGITAAVLADNWLGVLTGSWWAEAGVLALTVLATSAGVAGLGALMGTPGVALGGLLMVLIGNPFSGAASAPELLPEPAGALGRLLPPGAGATTLRSVAYFDGSAAGASVLTLSLWAVLGLAAVLVGARRGGRPAAATEHREATPAPVG</sequence>
<keyword evidence="1" id="KW-0472">Membrane</keyword>
<dbReference type="Proteomes" id="UP001595993">
    <property type="component" value="Unassembled WGS sequence"/>
</dbReference>
<feature type="transmembrane region" description="Helical" evidence="1">
    <location>
        <begin position="142"/>
        <end position="164"/>
    </location>
</feature>
<organism evidence="2 3">
    <name type="scientific">Streptomyces maoxianensis</name>
    <dbReference type="NCBI Taxonomy" id="1459942"/>
    <lineage>
        <taxon>Bacteria</taxon>
        <taxon>Bacillati</taxon>
        <taxon>Actinomycetota</taxon>
        <taxon>Actinomycetes</taxon>
        <taxon>Kitasatosporales</taxon>
        <taxon>Streptomycetaceae</taxon>
        <taxon>Streptomyces</taxon>
    </lineage>
</organism>
<feature type="transmembrane region" description="Helical" evidence="1">
    <location>
        <begin position="12"/>
        <end position="32"/>
    </location>
</feature>
<comment type="caution">
    <text evidence="2">The sequence shown here is derived from an EMBL/GenBank/DDBJ whole genome shotgun (WGS) entry which is preliminary data.</text>
</comment>
<reference evidence="3" key="1">
    <citation type="journal article" date="2019" name="Int. J. Syst. Evol. Microbiol.">
        <title>The Global Catalogue of Microorganisms (GCM) 10K type strain sequencing project: providing services to taxonomists for standard genome sequencing and annotation.</title>
        <authorList>
            <consortium name="The Broad Institute Genomics Platform"/>
            <consortium name="The Broad Institute Genome Sequencing Center for Infectious Disease"/>
            <person name="Wu L."/>
            <person name="Ma J."/>
        </authorList>
    </citation>
    <scope>NUCLEOTIDE SEQUENCE [LARGE SCALE GENOMIC DNA]</scope>
    <source>
        <strain evidence="3">CGMCC 4.7139</strain>
    </source>
</reference>
<evidence type="ECO:0000313" key="3">
    <source>
        <dbReference type="Proteomes" id="UP001595993"/>
    </source>
</evidence>
<keyword evidence="1" id="KW-1133">Transmembrane helix</keyword>
<keyword evidence="3" id="KW-1185">Reference proteome</keyword>
<keyword evidence="1" id="KW-0812">Transmembrane</keyword>
<protein>
    <submittedName>
        <fullName evidence="2">ABC transporter permease</fullName>
    </submittedName>
</protein>
<accession>A0ABV9GA65</accession>
<feature type="transmembrane region" description="Helical" evidence="1">
    <location>
        <begin position="285"/>
        <end position="306"/>
    </location>
</feature>
<evidence type="ECO:0000256" key="1">
    <source>
        <dbReference type="SAM" id="Phobius"/>
    </source>
</evidence>
<evidence type="ECO:0000313" key="2">
    <source>
        <dbReference type="EMBL" id="MFC4611193.1"/>
    </source>
</evidence>